<feature type="transmembrane region" description="Helical" evidence="12">
    <location>
        <begin position="996"/>
        <end position="1017"/>
    </location>
</feature>
<keyword evidence="6" id="KW-0732">Signal</keyword>
<dbReference type="SMART" id="SM00365">
    <property type="entry name" value="LRR_SD22"/>
    <property type="match status" value="4"/>
</dbReference>
<evidence type="ECO:0000256" key="3">
    <source>
        <dbReference type="ARBA" id="ARBA00022475"/>
    </source>
</evidence>
<keyword evidence="3" id="KW-1003">Cell membrane</keyword>
<evidence type="ECO:0000256" key="5">
    <source>
        <dbReference type="ARBA" id="ARBA00022692"/>
    </source>
</evidence>
<dbReference type="FunFam" id="3.80.10.10:FF:000213">
    <property type="entry name" value="Tyrosine-sulfated glycopeptide receptor 1"/>
    <property type="match status" value="1"/>
</dbReference>
<dbReference type="Pfam" id="PF23598">
    <property type="entry name" value="LRR_14"/>
    <property type="match status" value="1"/>
</dbReference>
<keyword evidence="11" id="KW-0325">Glycoprotein</keyword>
<reference evidence="16" key="1">
    <citation type="submission" date="2025-08" db="UniProtKB">
        <authorList>
            <consortium name="RefSeq"/>
        </authorList>
    </citation>
    <scope>IDENTIFICATION</scope>
</reference>
<dbReference type="Pfam" id="PF08263">
    <property type="entry name" value="LRRNT_2"/>
    <property type="match status" value="1"/>
</dbReference>
<dbReference type="InterPro" id="IPR032675">
    <property type="entry name" value="LRR_dom_sf"/>
</dbReference>
<dbReference type="GeneID" id="110749965"/>
<keyword evidence="4" id="KW-0433">Leucine-rich repeat</keyword>
<dbReference type="Proteomes" id="UP000515124">
    <property type="component" value="Unplaced"/>
</dbReference>
<evidence type="ECO:0000256" key="10">
    <source>
        <dbReference type="ARBA" id="ARBA00023170"/>
    </source>
</evidence>
<evidence type="ECO:0000256" key="11">
    <source>
        <dbReference type="ARBA" id="ARBA00023180"/>
    </source>
</evidence>
<dbReference type="GO" id="GO:0005886">
    <property type="term" value="C:plasma membrane"/>
    <property type="evidence" value="ECO:0007669"/>
    <property type="project" value="UniProtKB-SubCell"/>
</dbReference>
<dbReference type="InterPro" id="IPR046956">
    <property type="entry name" value="RLP23-like"/>
</dbReference>
<evidence type="ECO:0000256" key="4">
    <source>
        <dbReference type="ARBA" id="ARBA00022614"/>
    </source>
</evidence>
<dbReference type="Pfam" id="PF00560">
    <property type="entry name" value="LRR_1"/>
    <property type="match status" value="4"/>
</dbReference>
<protein>
    <submittedName>
        <fullName evidence="16">Receptor like protein 30-like</fullName>
    </submittedName>
</protein>
<keyword evidence="8 12" id="KW-1133">Transmembrane helix</keyword>
<evidence type="ECO:0000256" key="8">
    <source>
        <dbReference type="ARBA" id="ARBA00022989"/>
    </source>
</evidence>
<accession>A0A6P5RXL1</accession>
<dbReference type="InterPro" id="IPR003591">
    <property type="entry name" value="Leu-rich_rpt_typical-subtyp"/>
</dbReference>
<dbReference type="Pfam" id="PF13855">
    <property type="entry name" value="LRR_8"/>
    <property type="match status" value="2"/>
</dbReference>
<dbReference type="Gene3D" id="3.80.10.10">
    <property type="entry name" value="Ribonuclease Inhibitor"/>
    <property type="match status" value="4"/>
</dbReference>
<organism evidence="15 16">
    <name type="scientific">Prunus avium</name>
    <name type="common">Cherry</name>
    <name type="synonym">Cerasus avium</name>
    <dbReference type="NCBI Taxonomy" id="42229"/>
    <lineage>
        <taxon>Eukaryota</taxon>
        <taxon>Viridiplantae</taxon>
        <taxon>Streptophyta</taxon>
        <taxon>Embryophyta</taxon>
        <taxon>Tracheophyta</taxon>
        <taxon>Spermatophyta</taxon>
        <taxon>Magnoliopsida</taxon>
        <taxon>eudicotyledons</taxon>
        <taxon>Gunneridae</taxon>
        <taxon>Pentapetalae</taxon>
        <taxon>rosids</taxon>
        <taxon>fabids</taxon>
        <taxon>Rosales</taxon>
        <taxon>Rosaceae</taxon>
        <taxon>Amygdaloideae</taxon>
        <taxon>Amygdaleae</taxon>
        <taxon>Prunus</taxon>
    </lineage>
</organism>
<comment type="subcellular location">
    <subcellularLocation>
        <location evidence="1">Cell membrane</location>
        <topology evidence="1">Single-pass type I membrane protein</topology>
    </subcellularLocation>
</comment>
<feature type="domain" description="Disease resistance R13L4/SHOC-2-like LRR" evidence="14">
    <location>
        <begin position="406"/>
        <end position="596"/>
    </location>
</feature>
<dbReference type="SUPFAM" id="SSF52047">
    <property type="entry name" value="RNI-like"/>
    <property type="match status" value="1"/>
</dbReference>
<evidence type="ECO:0000256" key="2">
    <source>
        <dbReference type="ARBA" id="ARBA00009592"/>
    </source>
</evidence>
<evidence type="ECO:0000256" key="1">
    <source>
        <dbReference type="ARBA" id="ARBA00004251"/>
    </source>
</evidence>
<evidence type="ECO:0000256" key="7">
    <source>
        <dbReference type="ARBA" id="ARBA00022737"/>
    </source>
</evidence>
<dbReference type="PANTHER" id="PTHR48061:SF12">
    <property type="entry name" value="DISEASE RESISTANCE LIKE PROTEIN"/>
    <property type="match status" value="1"/>
</dbReference>
<dbReference type="AlphaFoldDB" id="A0A6P5RXL1"/>
<dbReference type="SUPFAM" id="SSF52058">
    <property type="entry name" value="L domain-like"/>
    <property type="match status" value="1"/>
</dbReference>
<evidence type="ECO:0000259" key="14">
    <source>
        <dbReference type="Pfam" id="PF23598"/>
    </source>
</evidence>
<dbReference type="InterPro" id="IPR001611">
    <property type="entry name" value="Leu-rich_rpt"/>
</dbReference>
<keyword evidence="9 12" id="KW-0472">Membrane</keyword>
<dbReference type="InterPro" id="IPR013210">
    <property type="entry name" value="LRR_N_plant-typ"/>
</dbReference>
<proteinExistence type="inferred from homology"/>
<dbReference type="KEGG" id="pavi:110749965"/>
<keyword evidence="5 12" id="KW-0812">Transmembrane</keyword>
<keyword evidence="10" id="KW-0675">Receptor</keyword>
<name>A0A6P5RXL1_PRUAV</name>
<gene>
    <name evidence="16" type="primary">LOC110749965</name>
</gene>
<dbReference type="PRINTS" id="PR00019">
    <property type="entry name" value="LEURICHRPT"/>
</dbReference>
<evidence type="ECO:0000256" key="9">
    <source>
        <dbReference type="ARBA" id="ARBA00023136"/>
    </source>
</evidence>
<sequence>MEEQTEFFNFAKDEYDRNDSHDKVIGPRICSYSLSFDYNKSEEWYKGSLSFKRDGKPIPVTFVKVDGVDGIDAASRAELIFHRTCEVGADVTQALGQVDECSALLQFKESFAISKSVSADPLAYPKVSFWTREGDGNRSNCCSWDGVECDEDFGHVVSLDLRSCCLYGSINSSNTLFRLVHLQRLDLSDNHFNFSQIPSRFGDDLSSLTYLNLSNSFFSGEIPSEISKLSKLSTLDMSFNDRKTNDSSHLKLTKGNLRSLVQNLTNIKKLHLSGVDIYSPVPDILVNASSLTSLRLVSCGLNGEFPICIFHLPNLEVLYVSSNSDLTGYFPTFNKSNVFKELGVADTNFSGQLPTSLGNLHSLIVFVISSCNFHPNVPSSSLANLTQLSYLDMSSFNDVSKGKLSVSFSWVGKLTKLYRLSLRETNIKGEFPSFVANLTQLELLNLSDNEISGQIPSWLMKLTQLTSLRLRYNNLQGPIPRSLFQLENLEYLFLAGNNLSGLVEFDQFSKLKKLKGLQLSNNMLSVEIRNDLSATLPKLQTLELGFCNLTEFPIFLKNQSKLTKLDLSDNKIQGRIPEWVSNATRETLSRLYLENNSLTGFDQNQGILPWTNLTILSLGSNMLQGPLPIPPQSIRIYDVENNEYTGEISPLFCNFNNLQALQLSNNNLSGMLPQCLGNSSVLQILALHNNFFNGYIPPICPSKTSLRIVDFSYNQLQGKLPRGVMNCTQLKVLNFANNQMSDIFPSWLGALPELRILILRSNGFHGVIGKPATKHEFPNLHIIDLSNNGFSGMLPSNYLEIWNSMKYVDENQGTSYEVYTDVVGGRYSNYHYAMTISGKGVELKYEKTPYLLTLIDLSSNRFEGEIPEGPVGNLRGLVLLNLSNNSLTGHIPSSLGDLAALESLDLSQNQLSGRIPSNLAQLTFLAYFNVSHNHLSGPIPHGKQFDTFQEDSYEGNSGLCGKSLPKKCEDSESSTRPPPSIVGEEEDSVFQIALDWYVVLPGVVSGLIVGVVVGNIWTTKKHEWFVETFSRRRKPRGTRARRGSRT</sequence>
<evidence type="ECO:0000259" key="13">
    <source>
        <dbReference type="Pfam" id="PF08263"/>
    </source>
</evidence>
<dbReference type="InterPro" id="IPR055414">
    <property type="entry name" value="LRR_R13L4/SHOC2-like"/>
</dbReference>
<dbReference type="PANTHER" id="PTHR48061">
    <property type="entry name" value="LEUCINE-RICH REPEAT RECEPTOR PROTEIN KINASE EMS1-LIKE-RELATED"/>
    <property type="match status" value="1"/>
</dbReference>
<evidence type="ECO:0000256" key="12">
    <source>
        <dbReference type="SAM" id="Phobius"/>
    </source>
</evidence>
<keyword evidence="15" id="KW-1185">Reference proteome</keyword>
<feature type="domain" description="Leucine-rich repeat-containing N-terminal plant-type" evidence="13">
    <location>
        <begin position="100"/>
        <end position="150"/>
    </location>
</feature>
<evidence type="ECO:0000256" key="6">
    <source>
        <dbReference type="ARBA" id="ARBA00022729"/>
    </source>
</evidence>
<dbReference type="RefSeq" id="XP_021805881.1">
    <property type="nucleotide sequence ID" value="XM_021950189.1"/>
</dbReference>
<evidence type="ECO:0000313" key="15">
    <source>
        <dbReference type="Proteomes" id="UP000515124"/>
    </source>
</evidence>
<keyword evidence="7" id="KW-0677">Repeat</keyword>
<dbReference type="FunFam" id="3.80.10.10:FF:000095">
    <property type="entry name" value="LRR receptor-like serine/threonine-protein kinase GSO1"/>
    <property type="match status" value="1"/>
</dbReference>
<evidence type="ECO:0000313" key="16">
    <source>
        <dbReference type="RefSeq" id="XP_021805881.1"/>
    </source>
</evidence>
<dbReference type="SMART" id="SM00369">
    <property type="entry name" value="LRR_TYP"/>
    <property type="match status" value="9"/>
</dbReference>
<comment type="similarity">
    <text evidence="2">Belongs to the RLP family.</text>
</comment>